<dbReference type="PROSITE" id="PS00041">
    <property type="entry name" value="HTH_ARAC_FAMILY_1"/>
    <property type="match status" value="1"/>
</dbReference>
<dbReference type="AlphaFoldDB" id="A0A318HJK3"/>
<evidence type="ECO:0000256" key="2">
    <source>
        <dbReference type="ARBA" id="ARBA00023125"/>
    </source>
</evidence>
<reference evidence="5 6" key="2">
    <citation type="submission" date="2018-06" db="EMBL/GenBank/DDBJ databases">
        <title>Sequencing of bacterial isolates from soil warming experiment in Harvard Forest, Massachusetts, USA.</title>
        <authorList>
            <person name="Deangelis K.PhD."/>
        </authorList>
    </citation>
    <scope>NUCLEOTIDE SEQUENCE [LARGE SCALE GENOMIC DNA]</scope>
    <source>
        <strain evidence="5 6">GAS496</strain>
    </source>
</reference>
<evidence type="ECO:0000313" key="5">
    <source>
        <dbReference type="EMBL" id="PXX10302.1"/>
    </source>
</evidence>
<comment type="caution">
    <text evidence="5">The sequence shown here is derived from an EMBL/GenBank/DDBJ whole genome shotgun (WGS) entry which is preliminary data.</text>
</comment>
<evidence type="ECO:0000256" key="1">
    <source>
        <dbReference type="ARBA" id="ARBA00023015"/>
    </source>
</evidence>
<keyword evidence="3" id="KW-0804">Transcription</keyword>
<feature type="domain" description="HTH araC/xylS-type" evidence="4">
    <location>
        <begin position="224"/>
        <end position="322"/>
    </location>
</feature>
<accession>A0A318HJK3</accession>
<dbReference type="EMBL" id="QJJU01000004">
    <property type="protein sequence ID" value="PXX10302.1"/>
    <property type="molecule type" value="Genomic_DNA"/>
</dbReference>
<protein>
    <submittedName>
        <fullName evidence="5">AraC family transcriptional regulator with amidase-like domain</fullName>
    </submittedName>
</protein>
<reference evidence="6" key="1">
    <citation type="submission" date="2018-05" db="EMBL/GenBank/DDBJ databases">
        <authorList>
            <person name="Deangelis K."/>
            <person name="Huntemann M."/>
            <person name="Clum A."/>
            <person name="Pillay M."/>
            <person name="Palaniappan K."/>
            <person name="Varghese N."/>
            <person name="Mikhailova N."/>
            <person name="Stamatis D."/>
            <person name="Reddy T."/>
            <person name="Daum C."/>
            <person name="Shapiro N."/>
            <person name="Ivanova N."/>
            <person name="Kyrpides N."/>
            <person name="Woyke T."/>
        </authorList>
    </citation>
    <scope>NUCLEOTIDE SEQUENCE [LARGE SCALE GENOMIC DNA]</scope>
    <source>
        <strain evidence="6">GAS496</strain>
    </source>
</reference>
<dbReference type="PANTHER" id="PTHR43130">
    <property type="entry name" value="ARAC-FAMILY TRANSCRIPTIONAL REGULATOR"/>
    <property type="match status" value="1"/>
</dbReference>
<dbReference type="GO" id="GO:0003700">
    <property type="term" value="F:DNA-binding transcription factor activity"/>
    <property type="evidence" value="ECO:0007669"/>
    <property type="project" value="InterPro"/>
</dbReference>
<dbReference type="Gene3D" id="3.40.50.880">
    <property type="match status" value="1"/>
</dbReference>
<dbReference type="OrthoDB" id="3992151at2"/>
<name>A0A318HJK3_9MYCO</name>
<dbReference type="InterPro" id="IPR029062">
    <property type="entry name" value="Class_I_gatase-like"/>
</dbReference>
<dbReference type="SMART" id="SM00342">
    <property type="entry name" value="HTH_ARAC"/>
    <property type="match status" value="1"/>
</dbReference>
<dbReference type="GO" id="GO:0043565">
    <property type="term" value="F:sequence-specific DNA binding"/>
    <property type="evidence" value="ECO:0007669"/>
    <property type="project" value="InterPro"/>
</dbReference>
<gene>
    <name evidence="5" type="ORF">C8E89_10498</name>
</gene>
<dbReference type="SUPFAM" id="SSF52317">
    <property type="entry name" value="Class I glutamine amidotransferase-like"/>
    <property type="match status" value="1"/>
</dbReference>
<dbReference type="InterPro" id="IPR009057">
    <property type="entry name" value="Homeodomain-like_sf"/>
</dbReference>
<evidence type="ECO:0000313" key="6">
    <source>
        <dbReference type="Proteomes" id="UP000247781"/>
    </source>
</evidence>
<dbReference type="PROSITE" id="PS01124">
    <property type="entry name" value="HTH_ARAC_FAMILY_2"/>
    <property type="match status" value="1"/>
</dbReference>
<dbReference type="InterPro" id="IPR018062">
    <property type="entry name" value="HTH_AraC-typ_CS"/>
</dbReference>
<dbReference type="Pfam" id="PF12833">
    <property type="entry name" value="HTH_18"/>
    <property type="match status" value="1"/>
</dbReference>
<dbReference type="InterPro" id="IPR002818">
    <property type="entry name" value="DJ-1/PfpI"/>
</dbReference>
<keyword evidence="1" id="KW-0805">Transcription regulation</keyword>
<dbReference type="RefSeq" id="WP_110315560.1">
    <property type="nucleotide sequence ID" value="NZ_QJJU01000004.1"/>
</dbReference>
<keyword evidence="2" id="KW-0238">DNA-binding</keyword>
<dbReference type="CDD" id="cd03137">
    <property type="entry name" value="GATase1_AraC_1"/>
    <property type="match status" value="1"/>
</dbReference>
<evidence type="ECO:0000256" key="3">
    <source>
        <dbReference type="ARBA" id="ARBA00023163"/>
    </source>
</evidence>
<dbReference type="Pfam" id="PF01965">
    <property type="entry name" value="DJ-1_PfpI"/>
    <property type="match status" value="1"/>
</dbReference>
<dbReference type="InterPro" id="IPR052158">
    <property type="entry name" value="INH-QAR"/>
</dbReference>
<proteinExistence type="predicted"/>
<keyword evidence="6" id="KW-1185">Reference proteome</keyword>
<dbReference type="Gene3D" id="1.10.10.60">
    <property type="entry name" value="Homeodomain-like"/>
    <property type="match status" value="1"/>
</dbReference>
<evidence type="ECO:0000259" key="4">
    <source>
        <dbReference type="PROSITE" id="PS01124"/>
    </source>
</evidence>
<dbReference type="InterPro" id="IPR018060">
    <property type="entry name" value="HTH_AraC"/>
</dbReference>
<dbReference type="PANTHER" id="PTHR43130:SF3">
    <property type="entry name" value="HTH-TYPE TRANSCRIPTIONAL REGULATOR RV1931C"/>
    <property type="match status" value="1"/>
</dbReference>
<sequence length="327" mass="35128">MIVGVLALEQVMGFELMIPGQVFGMANLAAAEPGVVNPDGALPGYEVRVCGQRPSISTTADWGMVEIRTSYGMDALAEADLVVVPGTHQFLEEPDPQVISALRAAAGNGARIAAMCVGAFTLAAAGLLDGRRATTHWQFAGELARRYPEIDVDPGVLFVDEGSVLTSAGVASGLDLCLHLIRQHAGPDLAGRTARRVVIPAWRDGGQAQYIEHAAPADAEHPLQPTITWMEENALDGLDLQAIAKHASVSVRTLNRQFREHFGTTPLGSLARMRVDRARRLLESTGLTVDRVAEQSGFGSYASLRYHFLRMVGVSPQKYRQSYTAGN</sequence>
<organism evidence="5 6">
    <name type="scientific">Mycolicibacterium moriokaense</name>
    <dbReference type="NCBI Taxonomy" id="39691"/>
    <lineage>
        <taxon>Bacteria</taxon>
        <taxon>Bacillati</taxon>
        <taxon>Actinomycetota</taxon>
        <taxon>Actinomycetes</taxon>
        <taxon>Mycobacteriales</taxon>
        <taxon>Mycobacteriaceae</taxon>
        <taxon>Mycolicibacterium</taxon>
    </lineage>
</organism>
<dbReference type="Proteomes" id="UP000247781">
    <property type="component" value="Unassembled WGS sequence"/>
</dbReference>
<dbReference type="SUPFAM" id="SSF46689">
    <property type="entry name" value="Homeodomain-like"/>
    <property type="match status" value="2"/>
</dbReference>